<accession>A0A0B6YYB2</accession>
<organism evidence="2">
    <name type="scientific">Arion vulgaris</name>
    <dbReference type="NCBI Taxonomy" id="1028688"/>
    <lineage>
        <taxon>Eukaryota</taxon>
        <taxon>Metazoa</taxon>
        <taxon>Spiralia</taxon>
        <taxon>Lophotrochozoa</taxon>
        <taxon>Mollusca</taxon>
        <taxon>Gastropoda</taxon>
        <taxon>Heterobranchia</taxon>
        <taxon>Euthyneura</taxon>
        <taxon>Panpulmonata</taxon>
        <taxon>Eupulmonata</taxon>
        <taxon>Stylommatophora</taxon>
        <taxon>Helicina</taxon>
        <taxon>Arionoidea</taxon>
        <taxon>Arionidae</taxon>
        <taxon>Arion</taxon>
    </lineage>
</organism>
<reference evidence="2" key="1">
    <citation type="submission" date="2014-12" db="EMBL/GenBank/DDBJ databases">
        <title>Insight into the proteome of Arion vulgaris.</title>
        <authorList>
            <person name="Aradska J."/>
            <person name="Bulat T."/>
            <person name="Smidak R."/>
            <person name="Sarate P."/>
            <person name="Gangsoo J."/>
            <person name="Sialana F."/>
            <person name="Bilban M."/>
            <person name="Lubec G."/>
        </authorList>
    </citation>
    <scope>NUCLEOTIDE SEQUENCE</scope>
    <source>
        <tissue evidence="2">Skin</tissue>
    </source>
</reference>
<feature type="coiled-coil region" evidence="1">
    <location>
        <begin position="15"/>
        <end position="60"/>
    </location>
</feature>
<feature type="non-terminal residue" evidence="2">
    <location>
        <position position="84"/>
    </location>
</feature>
<feature type="non-terminal residue" evidence="2">
    <location>
        <position position="1"/>
    </location>
</feature>
<evidence type="ECO:0000256" key="1">
    <source>
        <dbReference type="SAM" id="Coils"/>
    </source>
</evidence>
<keyword evidence="1" id="KW-0175">Coiled coil</keyword>
<name>A0A0B6YYB2_9EUPU</name>
<dbReference type="AlphaFoldDB" id="A0A0B6YYB2"/>
<gene>
    <name evidence="2" type="primary">ORF41329</name>
</gene>
<proteinExistence type="predicted"/>
<dbReference type="EMBL" id="HACG01014247">
    <property type="protein sequence ID" value="CEK61112.1"/>
    <property type="molecule type" value="Transcribed_RNA"/>
</dbReference>
<protein>
    <submittedName>
        <fullName evidence="2">Uncharacterized protein</fullName>
    </submittedName>
</protein>
<sequence length="84" mass="9965">KGRLQKGNFTNAQEKMECEMEAQQLAEARKLLEEEEQSFAQNQQEEMVRIESEMEVWETQKSAEVGALRLARRELLWQHSDQLR</sequence>
<evidence type="ECO:0000313" key="2">
    <source>
        <dbReference type="EMBL" id="CEK61112.1"/>
    </source>
</evidence>